<name>A0A2T0LET8_9BACL</name>
<feature type="domain" description="ABC-type glycine betaine transport system substrate-binding" evidence="2">
    <location>
        <begin position="33"/>
        <end position="297"/>
    </location>
</feature>
<dbReference type="OrthoDB" id="9801163at2"/>
<dbReference type="GO" id="GO:0043190">
    <property type="term" value="C:ATP-binding cassette (ABC) transporter complex"/>
    <property type="evidence" value="ECO:0007669"/>
    <property type="project" value="InterPro"/>
</dbReference>
<sequence>MKRWRVGMAVLMLVSLLVFSGCGGSGGGADKGEVTIGGKDFTEQHLLTKITAVYLKEQGYDVEEAGSMGSTVARKALENGQVDMYWEYTGTALVVYHKQPAVADPDKAFDQVKKTDEEKGLTWLYQSGVNNTYTIMMRKDQAEQLSIRSISDLAEYVKNNPKKLTFATNAEFFSRDDGLKGLQKHYGFSFPADRVKKMDSGILYNALKEGQVDVSVGFATDGRIKAFNLVRLEDDKGFFPAYNASPVVRKESLEENPDLKDLLVRLAERLDTETMMELNYKVDVEHQDVAEVAREWLVSEGLVKE</sequence>
<keyword evidence="1" id="KW-0732">Signal</keyword>
<protein>
    <submittedName>
        <fullName evidence="3">Osmoprotectant transport system substrate-binding protein</fullName>
    </submittedName>
</protein>
<gene>
    <name evidence="3" type="ORF">CLV97_11291</name>
</gene>
<comment type="caution">
    <text evidence="3">The sequence shown here is derived from an EMBL/GenBank/DDBJ whole genome shotgun (WGS) entry which is preliminary data.</text>
</comment>
<dbReference type="Gene3D" id="3.40.190.120">
    <property type="entry name" value="Osmoprotection protein (prox), domain 2"/>
    <property type="match status" value="1"/>
</dbReference>
<reference evidence="3 4" key="1">
    <citation type="submission" date="2018-03" db="EMBL/GenBank/DDBJ databases">
        <title>Genomic Encyclopedia of Archaeal and Bacterial Type Strains, Phase II (KMG-II): from individual species to whole genera.</title>
        <authorList>
            <person name="Goeker M."/>
        </authorList>
    </citation>
    <scope>NUCLEOTIDE SEQUENCE [LARGE SCALE GENOMIC DNA]</scope>
    <source>
        <strain evidence="3 4">DSM 44946</strain>
    </source>
</reference>
<evidence type="ECO:0000256" key="1">
    <source>
        <dbReference type="SAM" id="SignalP"/>
    </source>
</evidence>
<feature type="signal peptide" evidence="1">
    <location>
        <begin position="1"/>
        <end position="20"/>
    </location>
</feature>
<dbReference type="AlphaFoldDB" id="A0A2T0LET8"/>
<dbReference type="Pfam" id="PF04069">
    <property type="entry name" value="OpuAC"/>
    <property type="match status" value="1"/>
</dbReference>
<evidence type="ECO:0000313" key="4">
    <source>
        <dbReference type="Proteomes" id="UP000237797"/>
    </source>
</evidence>
<dbReference type="GO" id="GO:0022857">
    <property type="term" value="F:transmembrane transporter activity"/>
    <property type="evidence" value="ECO:0007669"/>
    <property type="project" value="InterPro"/>
</dbReference>
<dbReference type="RefSeq" id="WP_106345234.1">
    <property type="nucleotide sequence ID" value="NZ_PVNE01000012.1"/>
</dbReference>
<evidence type="ECO:0000313" key="3">
    <source>
        <dbReference type="EMBL" id="PRX40613.1"/>
    </source>
</evidence>
<organism evidence="3 4">
    <name type="scientific">Planifilum fimeticola</name>
    <dbReference type="NCBI Taxonomy" id="201975"/>
    <lineage>
        <taxon>Bacteria</taxon>
        <taxon>Bacillati</taxon>
        <taxon>Bacillota</taxon>
        <taxon>Bacilli</taxon>
        <taxon>Bacillales</taxon>
        <taxon>Thermoactinomycetaceae</taxon>
        <taxon>Planifilum</taxon>
    </lineage>
</organism>
<dbReference type="CDD" id="cd13611">
    <property type="entry name" value="PBP2_YehZ"/>
    <property type="match status" value="1"/>
</dbReference>
<keyword evidence="4" id="KW-1185">Reference proteome</keyword>
<dbReference type="Gene3D" id="3.40.190.10">
    <property type="entry name" value="Periplasmic binding protein-like II"/>
    <property type="match status" value="1"/>
</dbReference>
<evidence type="ECO:0000259" key="2">
    <source>
        <dbReference type="Pfam" id="PF04069"/>
    </source>
</evidence>
<accession>A0A2T0LET8</accession>
<dbReference type="PROSITE" id="PS51257">
    <property type="entry name" value="PROKAR_LIPOPROTEIN"/>
    <property type="match status" value="1"/>
</dbReference>
<dbReference type="InterPro" id="IPR007210">
    <property type="entry name" value="ABC_Gly_betaine_transp_sub-bd"/>
</dbReference>
<dbReference type="SUPFAM" id="SSF53850">
    <property type="entry name" value="Periplasmic binding protein-like II"/>
    <property type="match status" value="1"/>
</dbReference>
<dbReference type="Proteomes" id="UP000237797">
    <property type="component" value="Unassembled WGS sequence"/>
</dbReference>
<proteinExistence type="predicted"/>
<dbReference type="EMBL" id="PVNE01000012">
    <property type="protein sequence ID" value="PRX40613.1"/>
    <property type="molecule type" value="Genomic_DNA"/>
</dbReference>
<feature type="chain" id="PRO_5038443744" evidence="1">
    <location>
        <begin position="21"/>
        <end position="305"/>
    </location>
</feature>